<dbReference type="RefSeq" id="WP_102939324.1">
    <property type="nucleotide sequence ID" value="NZ_NJHS01000443.1"/>
</dbReference>
<sequence>MSTQTGYTLIKTVENLHFYLKQALRLEHATIPPYLTALYSIKPGKNVDAFHIIRQVAVEEMLHLSLVSNVLNAVGGSLKGTLTHPDFIPNYPTPIPTGASDFQVDLIKFSPQAIATFMKIERAEEVEEDKPLVVARETQEKQNFLTIHEGNPANTFYSIGLFYAEIIRGLNALYKEKGDALFCGDPKLQITPEYYYNGGGDIIEVTDLRSAIRAIRIIQEQGEGSRIGAIYDAEREMAHFYRFEQLTQTKFYTINHDDPLESDSPHKPSGESLKVNWDEVYPIKTNATLADYPEGELRQAAVAFQKEYSKFLAEIEASFTGEREKLIPAVGAMFRLKELAAQLIRNPIPGNAEGLHGAPVFRVIPNIQDPQKRYPW</sequence>
<dbReference type="InterPro" id="IPR012347">
    <property type="entry name" value="Ferritin-like"/>
</dbReference>
<keyword evidence="3" id="KW-1185">Reference proteome</keyword>
<dbReference type="InterPro" id="IPR026820">
    <property type="entry name" value="VioB/RebD_dom"/>
</dbReference>
<comment type="caution">
    <text evidence="2">The sequence shown here is derived from an EMBL/GenBank/DDBJ whole genome shotgun (WGS) entry which is preliminary data.</text>
</comment>
<dbReference type="EMBL" id="NJHS01000443">
    <property type="protein sequence ID" value="PNJ90760.1"/>
    <property type="molecule type" value="Genomic_DNA"/>
</dbReference>
<accession>A0ABX4WGD1</accession>
<organism evidence="2 3">
    <name type="scientific">Cylindrospermopsis raciborskii C07</name>
    <dbReference type="NCBI Taxonomy" id="2014886"/>
    <lineage>
        <taxon>Bacteria</taxon>
        <taxon>Bacillati</taxon>
        <taxon>Cyanobacteriota</taxon>
        <taxon>Cyanophyceae</taxon>
        <taxon>Nostocales</taxon>
        <taxon>Aphanizomenonaceae</taxon>
        <taxon>Cylindrospermopsis</taxon>
    </lineage>
</organism>
<proteinExistence type="predicted"/>
<dbReference type="Pfam" id="PF12902">
    <property type="entry name" value="Ferritin-like"/>
    <property type="match status" value="1"/>
</dbReference>
<reference evidence="2 3" key="1">
    <citation type="submission" date="2017-06" db="EMBL/GenBank/DDBJ databases">
        <title>Genome variation in co-occurring toxic Cylindrospermopsis raciborskii strains determines phenotypic plasticity.</title>
        <authorList>
            <person name="Willis A."/>
            <person name="Woodhouse J."/>
            <person name="Ongley S."/>
            <person name="Jex A."/>
            <person name="Burford M."/>
            <person name="Neilan B."/>
        </authorList>
    </citation>
    <scope>NUCLEOTIDE SEQUENCE [LARGE SCALE GENOMIC DNA]</scope>
    <source>
        <strain evidence="2 3">C07</strain>
    </source>
</reference>
<dbReference type="Gene3D" id="1.20.1260.10">
    <property type="match status" value="1"/>
</dbReference>
<dbReference type="Proteomes" id="UP000236284">
    <property type="component" value="Unassembled WGS sequence"/>
</dbReference>
<evidence type="ECO:0000313" key="3">
    <source>
        <dbReference type="Proteomes" id="UP000236284"/>
    </source>
</evidence>
<dbReference type="PANTHER" id="PTHR34400">
    <property type="match status" value="1"/>
</dbReference>
<evidence type="ECO:0000313" key="2">
    <source>
        <dbReference type="EMBL" id="PNJ90760.1"/>
    </source>
</evidence>
<evidence type="ECO:0000259" key="1">
    <source>
        <dbReference type="Pfam" id="PF12902"/>
    </source>
</evidence>
<feature type="domain" description="Iminophenyl-pyruvate dimer synthase" evidence="1">
    <location>
        <begin position="20"/>
        <end position="247"/>
    </location>
</feature>
<protein>
    <recommendedName>
        <fullName evidence="1">Iminophenyl-pyruvate dimer synthase domain-containing protein</fullName>
    </recommendedName>
</protein>
<name>A0ABX4WGD1_9CYAN</name>
<gene>
    <name evidence="2" type="ORF">CEP15_19240</name>
</gene>
<dbReference type="PANTHER" id="PTHR34400:SF4">
    <property type="entry name" value="MEMBRANE PROTEIN"/>
    <property type="match status" value="1"/>
</dbReference>